<dbReference type="NCBIfam" id="TIGR04219">
    <property type="entry name" value="OMP_w_GlyGly"/>
    <property type="match status" value="1"/>
</dbReference>
<comment type="caution">
    <text evidence="2">The sequence shown here is derived from an EMBL/GenBank/DDBJ whole genome shotgun (WGS) entry which is preliminary data.</text>
</comment>
<evidence type="ECO:0000256" key="1">
    <source>
        <dbReference type="SAM" id="SignalP"/>
    </source>
</evidence>
<evidence type="ECO:0000313" key="2">
    <source>
        <dbReference type="EMBL" id="OBS10921.1"/>
    </source>
</evidence>
<dbReference type="STRING" id="160660.BJI67_08510"/>
<name>A0A1A6C8N8_9GAMM</name>
<dbReference type="RefSeq" id="WP_038086633.1">
    <property type="nucleotide sequence ID" value="NZ_JQSG02000001.1"/>
</dbReference>
<dbReference type="EMBL" id="JQSG02000001">
    <property type="protein sequence ID" value="OBS10921.1"/>
    <property type="molecule type" value="Genomic_DNA"/>
</dbReference>
<keyword evidence="3" id="KW-1185">Reference proteome</keyword>
<evidence type="ECO:0008006" key="4">
    <source>
        <dbReference type="Google" id="ProtNLM"/>
    </source>
</evidence>
<dbReference type="Proteomes" id="UP000029273">
    <property type="component" value="Unassembled WGS sequence"/>
</dbReference>
<protein>
    <recommendedName>
        <fullName evidence="4">Outer membrane protein</fullName>
    </recommendedName>
</protein>
<dbReference type="AlphaFoldDB" id="A0A1A6C8N8"/>
<dbReference type="OrthoDB" id="6708408at2"/>
<proteinExistence type="predicted"/>
<evidence type="ECO:0000313" key="3">
    <source>
        <dbReference type="Proteomes" id="UP000029273"/>
    </source>
</evidence>
<keyword evidence="1" id="KW-0732">Signal</keyword>
<dbReference type="InterPro" id="IPR026387">
    <property type="entry name" value="OMP_w_GlyGly"/>
</dbReference>
<accession>A0A1A6C8N8</accession>
<reference evidence="2 3" key="1">
    <citation type="journal article" date="2014" name="Genome Announc.">
        <title>Draft Genome Sequence of the Iron-Oxidizing, Acidophilic, and Halotolerant 'Thiobacillus prosperus' Type Strain DSM 5130.</title>
        <authorList>
            <person name="Ossandon F.J."/>
            <person name="Cardenas J.P."/>
            <person name="Corbett M."/>
            <person name="Quatrini R."/>
            <person name="Holmes D.S."/>
            <person name="Watkin E."/>
        </authorList>
    </citation>
    <scope>NUCLEOTIDE SEQUENCE [LARGE SCALE GENOMIC DNA]</scope>
    <source>
        <strain evidence="2 3">DSM 5130</strain>
    </source>
</reference>
<organism evidence="2 3">
    <name type="scientific">Acidihalobacter prosperus</name>
    <dbReference type="NCBI Taxonomy" id="160660"/>
    <lineage>
        <taxon>Bacteria</taxon>
        <taxon>Pseudomonadati</taxon>
        <taxon>Pseudomonadota</taxon>
        <taxon>Gammaproteobacteria</taxon>
        <taxon>Chromatiales</taxon>
        <taxon>Ectothiorhodospiraceae</taxon>
        <taxon>Acidihalobacter</taxon>
    </lineage>
</organism>
<feature type="signal peptide" evidence="1">
    <location>
        <begin position="1"/>
        <end position="25"/>
    </location>
</feature>
<feature type="chain" id="PRO_5008509348" description="Outer membrane protein" evidence="1">
    <location>
        <begin position="26"/>
        <end position="258"/>
    </location>
</feature>
<gene>
    <name evidence="2" type="ORF">Thpro_020637</name>
</gene>
<sequence length="258" mass="27352">MAIRHALAALGGCTLGLCSMGSAHAALGFNVSLGAGIWSQQPSGYVHYTTGGQSSSNVNLKSDLGLSSKSQGYAWVDIQHPIPVLPDVEVRYSRIDTSGSQVLSRTITYGGQTYTANQQVSSQLKLTQTDFIFYYQPINNIVQLRLGLDVKAMSLSADLKSGNQSSSASGSVAVPMLYAGLHADLPLTGLSAAVDGSYIGNGTNYFADYQAKIAYETPIGLGLQAGYRQMELKVASSNIDPNGDIKFKGAFAGIFYHF</sequence>